<reference evidence="6 7" key="1">
    <citation type="submission" date="2014-02" db="EMBL/GenBank/DDBJ databases">
        <title>Draft genome of Erwinia mallotivora strain BT-MARDI, a papaya dieback pathogen.</title>
        <authorList>
            <person name="Redzuan R."/>
            <person name="Abu Bakar N."/>
            <person name="Badrun R."/>
            <person name="Mohd Raih M.F."/>
            <person name="Rozano L."/>
            <person name="Mat Amin N."/>
        </authorList>
    </citation>
    <scope>NUCLEOTIDE SEQUENCE [LARGE SCALE GENOMIC DNA]</scope>
    <source>
        <strain evidence="6 7">BT-MARDI</strain>
    </source>
</reference>
<proteinExistence type="inferred from homology"/>
<dbReference type="InterPro" id="IPR005119">
    <property type="entry name" value="LysR_subst-bd"/>
</dbReference>
<dbReference type="GO" id="GO:0003700">
    <property type="term" value="F:DNA-binding transcription factor activity"/>
    <property type="evidence" value="ECO:0007669"/>
    <property type="project" value="InterPro"/>
</dbReference>
<keyword evidence="4" id="KW-0804">Transcription</keyword>
<evidence type="ECO:0000313" key="7">
    <source>
        <dbReference type="Proteomes" id="UP000019918"/>
    </source>
</evidence>
<dbReference type="FunFam" id="1.10.10.10:FF:000001">
    <property type="entry name" value="LysR family transcriptional regulator"/>
    <property type="match status" value="1"/>
</dbReference>
<protein>
    <submittedName>
        <fullName evidence="6">Transcriptional regulator</fullName>
    </submittedName>
</protein>
<keyword evidence="3" id="KW-0238">DNA-binding</keyword>
<dbReference type="PATRIC" id="fig|69222.5.peg.2238"/>
<dbReference type="EMBL" id="JFHN01000045">
    <property type="protein sequence ID" value="EXU75631.1"/>
    <property type="molecule type" value="Genomic_DNA"/>
</dbReference>
<comment type="similarity">
    <text evidence="1">Belongs to the LysR transcriptional regulatory family.</text>
</comment>
<dbReference type="InterPro" id="IPR000847">
    <property type="entry name" value="LysR_HTH_N"/>
</dbReference>
<evidence type="ECO:0000313" key="6">
    <source>
        <dbReference type="EMBL" id="EXU75631.1"/>
    </source>
</evidence>
<dbReference type="PANTHER" id="PTHR30346">
    <property type="entry name" value="TRANSCRIPTIONAL DUAL REGULATOR HCAR-RELATED"/>
    <property type="match status" value="1"/>
</dbReference>
<dbReference type="InterPro" id="IPR036390">
    <property type="entry name" value="WH_DNA-bd_sf"/>
</dbReference>
<dbReference type="InterPro" id="IPR036388">
    <property type="entry name" value="WH-like_DNA-bd_sf"/>
</dbReference>
<evidence type="ECO:0000256" key="2">
    <source>
        <dbReference type="ARBA" id="ARBA00023015"/>
    </source>
</evidence>
<dbReference type="Gene3D" id="3.40.190.10">
    <property type="entry name" value="Periplasmic binding protein-like II"/>
    <property type="match status" value="2"/>
</dbReference>
<dbReference type="GO" id="GO:0003677">
    <property type="term" value="F:DNA binding"/>
    <property type="evidence" value="ECO:0007669"/>
    <property type="project" value="UniProtKB-KW"/>
</dbReference>
<dbReference type="PANTHER" id="PTHR30346:SF0">
    <property type="entry name" value="HCA OPERON TRANSCRIPTIONAL ACTIVATOR HCAR"/>
    <property type="match status" value="1"/>
</dbReference>
<accession>A0A014M1B9</accession>
<keyword evidence="2" id="KW-0805">Transcription regulation</keyword>
<keyword evidence="7" id="KW-1185">Reference proteome</keyword>
<dbReference type="Pfam" id="PF00126">
    <property type="entry name" value="HTH_1"/>
    <property type="match status" value="1"/>
</dbReference>
<evidence type="ECO:0000256" key="4">
    <source>
        <dbReference type="ARBA" id="ARBA00023163"/>
    </source>
</evidence>
<gene>
    <name evidence="6" type="ORF">BG55_10795</name>
</gene>
<dbReference type="Pfam" id="PF03466">
    <property type="entry name" value="LysR_substrate"/>
    <property type="match status" value="1"/>
</dbReference>
<dbReference type="STRING" id="69222.BG55_10795"/>
<evidence type="ECO:0000256" key="3">
    <source>
        <dbReference type="ARBA" id="ARBA00023125"/>
    </source>
</evidence>
<dbReference type="PROSITE" id="PS50931">
    <property type="entry name" value="HTH_LYSR"/>
    <property type="match status" value="1"/>
</dbReference>
<organism evidence="6 7">
    <name type="scientific">Erwinia mallotivora</name>
    <dbReference type="NCBI Taxonomy" id="69222"/>
    <lineage>
        <taxon>Bacteria</taxon>
        <taxon>Pseudomonadati</taxon>
        <taxon>Pseudomonadota</taxon>
        <taxon>Gammaproteobacteria</taxon>
        <taxon>Enterobacterales</taxon>
        <taxon>Erwiniaceae</taxon>
        <taxon>Erwinia</taxon>
    </lineage>
</organism>
<evidence type="ECO:0000259" key="5">
    <source>
        <dbReference type="PROSITE" id="PS50931"/>
    </source>
</evidence>
<dbReference type="CDD" id="cd08414">
    <property type="entry name" value="PBP2_LTTR_aromatics_like"/>
    <property type="match status" value="1"/>
</dbReference>
<dbReference type="SUPFAM" id="SSF53850">
    <property type="entry name" value="Periplasmic binding protein-like II"/>
    <property type="match status" value="1"/>
</dbReference>
<dbReference type="AlphaFoldDB" id="A0A014M1B9"/>
<dbReference type="RefSeq" id="WP_052018788.1">
    <property type="nucleotide sequence ID" value="NZ_JFHN01000045.1"/>
</dbReference>
<name>A0A014M1B9_9GAMM</name>
<dbReference type="SUPFAM" id="SSF46785">
    <property type="entry name" value="Winged helix' DNA-binding domain"/>
    <property type="match status" value="1"/>
</dbReference>
<dbReference type="Proteomes" id="UP000019918">
    <property type="component" value="Unassembled WGS sequence"/>
</dbReference>
<sequence>MDINQLRCFMAVAEELHFGQAAQKLEMMPASLSRFIRLLEDDLGVRLLNRSTRNVSLTEAGTEFFDEAGKVIAQFDALAERFKKTKKSGRRVLRIGAIDSAARGLLPQLLNRFMQEHPEADVHLTEDKTASLLPRLKSGWLDMIFIRPPESLDSSLSVQFITRETCVLAVPVMHPLSSRSSVCVEDFKQEAMIVPERRARPHSHDLTMNLFRTSGLTPRVVQYAEEKQTILSFVAAGLGLAIVPASFCNMNTEGVTYIKLIMNNEIRGLPLSMVWHKGSNDSNVLALLTLFSAHKAHWVAGLLGIDSREDG</sequence>
<comment type="caution">
    <text evidence="6">The sequence shown here is derived from an EMBL/GenBank/DDBJ whole genome shotgun (WGS) entry which is preliminary data.</text>
</comment>
<feature type="domain" description="HTH lysR-type" evidence="5">
    <location>
        <begin position="1"/>
        <end position="58"/>
    </location>
</feature>
<dbReference type="GO" id="GO:0032993">
    <property type="term" value="C:protein-DNA complex"/>
    <property type="evidence" value="ECO:0007669"/>
    <property type="project" value="TreeGrafter"/>
</dbReference>
<dbReference type="Gene3D" id="1.10.10.10">
    <property type="entry name" value="Winged helix-like DNA-binding domain superfamily/Winged helix DNA-binding domain"/>
    <property type="match status" value="1"/>
</dbReference>
<dbReference type="OrthoDB" id="5289754at2"/>
<evidence type="ECO:0000256" key="1">
    <source>
        <dbReference type="ARBA" id="ARBA00009437"/>
    </source>
</evidence>